<evidence type="ECO:0008006" key="3">
    <source>
        <dbReference type="Google" id="ProtNLM"/>
    </source>
</evidence>
<sequence length="437" mass="49418">MGLGDSPILSPAFLALLRRAWKEPLHPRDLSEADLPEGCGAQEVWEALVALRHAQAFRSSRGACAASPVASDWHTVTERLSRTLADIDRLTRRGSRLDELAQARDSRAFITQQYVEEAVCNLRFDGYAVGYEDVRAVLRGERPPVTDGERIAVNFHSLMRELPSLADRLPFDQAALEGFYAQLLAGVEDRTSRAHGRGPEGLVPRSPLEEHYAESFAPEQVSRASLQTPIDVAHGGGSDPRRHPIMESMLVNCQFWRAPLFPLCNNLMGCVASRYYLVRKGYPVFRYVPKIMILEKWKHGGYQGVAAFSYEETLERVESDRDWTFYYDTVMGLMLREVRAMERALLQRAALDDVELDLAEHVPYLSYRQREVLRRAILAQGAEFTIAAQRERYGVVYSTARADLEDLVDRGFLDRARKGRAFVYRAAAGLRDNLRAL</sequence>
<reference evidence="2" key="1">
    <citation type="submission" date="2020-05" db="EMBL/GenBank/DDBJ databases">
        <title>Novel species in genus Nocardioides.</title>
        <authorList>
            <person name="Zhang G."/>
        </authorList>
    </citation>
    <scope>NUCLEOTIDE SEQUENCE [LARGE SCALE GENOMIC DNA]</scope>
    <source>
        <strain evidence="2">zg-1050</strain>
    </source>
</reference>
<keyword evidence="2" id="KW-1185">Reference proteome</keyword>
<accession>A0A6M8J0F7</accession>
<dbReference type="Proteomes" id="UP000503297">
    <property type="component" value="Chromosome"/>
</dbReference>
<evidence type="ECO:0000313" key="2">
    <source>
        <dbReference type="Proteomes" id="UP000503297"/>
    </source>
</evidence>
<evidence type="ECO:0000313" key="1">
    <source>
        <dbReference type="EMBL" id="QKF07057.1"/>
    </source>
</evidence>
<dbReference type="EMBL" id="CP053716">
    <property type="protein sequence ID" value="QKF07057.1"/>
    <property type="molecule type" value="Genomic_DNA"/>
</dbReference>
<dbReference type="AlphaFoldDB" id="A0A6M8J0F7"/>
<dbReference type="KEGG" id="bwa:HLV38_02120"/>
<gene>
    <name evidence="1" type="ORF">HLV38_02120</name>
</gene>
<protein>
    <recommendedName>
        <fullName evidence="3">Fido domain-containing protein</fullName>
    </recommendedName>
</protein>
<name>A0A6M8J0F7_9ACTN</name>
<organism evidence="1 2">
    <name type="scientific">Berryella wangjianweii</name>
    <dbReference type="NCBI Taxonomy" id="2734634"/>
    <lineage>
        <taxon>Bacteria</taxon>
        <taxon>Bacillati</taxon>
        <taxon>Actinomycetota</taxon>
        <taxon>Coriobacteriia</taxon>
        <taxon>Eggerthellales</taxon>
        <taxon>Eggerthellaceae</taxon>
        <taxon>Berryella</taxon>
    </lineage>
</organism>
<dbReference type="RefSeq" id="WP_172301151.1">
    <property type="nucleotide sequence ID" value="NZ_CP053716.1"/>
</dbReference>
<proteinExistence type="predicted"/>